<dbReference type="OrthoDB" id="10575944at2759"/>
<name>A0A162KU62_CORDF</name>
<evidence type="ECO:0000313" key="2">
    <source>
        <dbReference type="EMBL" id="OAA79838.1"/>
    </source>
</evidence>
<feature type="compositionally biased region" description="Basic and acidic residues" evidence="1">
    <location>
        <begin position="198"/>
        <end position="218"/>
    </location>
</feature>
<gene>
    <name evidence="2" type="ORF">LEL_03324</name>
</gene>
<feature type="region of interest" description="Disordered" evidence="1">
    <location>
        <begin position="9"/>
        <end position="29"/>
    </location>
</feature>
<proteinExistence type="predicted"/>
<sequence length="253" mass="26035">MAPPIDIHVTLGARPAKKGRTPSSRASLPKTVATETLSGDSMTLVLSTSSGVVDAAATAPAALPNSALSAALTCFRPVTPHRQRFMPSHSGNWITVNGTSRKTVMPQPRYSSRQTAGSPPVADAARMARRARADEPPGARGDLAEACGGHVRERLAAGGAREARRQVLLGRLVGAEEEGGAGGGPDHRGADAPVDAGEATRGEEARRGLQARLERVEREEGEVDGGAGDSAGDEGGAKRRGLVVHCSGVSCDE</sequence>
<reference evidence="2 3" key="1">
    <citation type="journal article" date="2016" name="Genome Biol. Evol.">
        <title>Divergent and convergent evolution of fungal pathogenicity.</title>
        <authorList>
            <person name="Shang Y."/>
            <person name="Xiao G."/>
            <person name="Zheng P."/>
            <person name="Cen K."/>
            <person name="Zhan S."/>
            <person name="Wang C."/>
        </authorList>
    </citation>
    <scope>NUCLEOTIDE SEQUENCE [LARGE SCALE GENOMIC DNA]</scope>
    <source>
        <strain evidence="2 3">RCEF 1005</strain>
    </source>
</reference>
<organism evidence="2 3">
    <name type="scientific">Akanthomyces lecanii RCEF 1005</name>
    <dbReference type="NCBI Taxonomy" id="1081108"/>
    <lineage>
        <taxon>Eukaryota</taxon>
        <taxon>Fungi</taxon>
        <taxon>Dikarya</taxon>
        <taxon>Ascomycota</taxon>
        <taxon>Pezizomycotina</taxon>
        <taxon>Sordariomycetes</taxon>
        <taxon>Hypocreomycetidae</taxon>
        <taxon>Hypocreales</taxon>
        <taxon>Cordycipitaceae</taxon>
        <taxon>Akanthomyces</taxon>
        <taxon>Cordyceps confragosa</taxon>
    </lineage>
</organism>
<feature type="region of interest" description="Disordered" evidence="1">
    <location>
        <begin position="176"/>
        <end position="239"/>
    </location>
</feature>
<dbReference type="AlphaFoldDB" id="A0A162KU62"/>
<comment type="caution">
    <text evidence="2">The sequence shown here is derived from an EMBL/GenBank/DDBJ whole genome shotgun (WGS) entry which is preliminary data.</text>
</comment>
<keyword evidence="3" id="KW-1185">Reference proteome</keyword>
<evidence type="ECO:0000313" key="3">
    <source>
        <dbReference type="Proteomes" id="UP000076881"/>
    </source>
</evidence>
<dbReference type="Proteomes" id="UP000076881">
    <property type="component" value="Unassembled WGS sequence"/>
</dbReference>
<accession>A0A162KU62</accession>
<dbReference type="EMBL" id="AZHF01000002">
    <property type="protein sequence ID" value="OAA79838.1"/>
    <property type="molecule type" value="Genomic_DNA"/>
</dbReference>
<protein>
    <submittedName>
        <fullName evidence="2">Uncharacterized protein</fullName>
    </submittedName>
</protein>
<evidence type="ECO:0000256" key="1">
    <source>
        <dbReference type="SAM" id="MobiDB-lite"/>
    </source>
</evidence>